<accession>A0A6A6X7U6</accession>
<evidence type="ECO:0000313" key="3">
    <source>
        <dbReference type="Proteomes" id="UP000799757"/>
    </source>
</evidence>
<name>A0A6A6X7U6_9PLEO</name>
<protein>
    <submittedName>
        <fullName evidence="2">Uncharacterized protein</fullName>
    </submittedName>
</protein>
<dbReference type="Proteomes" id="UP000799757">
    <property type="component" value="Unassembled WGS sequence"/>
</dbReference>
<feature type="compositionally biased region" description="Polar residues" evidence="1">
    <location>
        <begin position="60"/>
        <end position="74"/>
    </location>
</feature>
<gene>
    <name evidence="2" type="ORF">K505DRAFT_363017</name>
</gene>
<feature type="region of interest" description="Disordered" evidence="1">
    <location>
        <begin position="60"/>
        <end position="82"/>
    </location>
</feature>
<dbReference type="EMBL" id="MU001975">
    <property type="protein sequence ID" value="KAF2792331.1"/>
    <property type="molecule type" value="Genomic_DNA"/>
</dbReference>
<evidence type="ECO:0000256" key="1">
    <source>
        <dbReference type="SAM" id="MobiDB-lite"/>
    </source>
</evidence>
<organism evidence="2 3">
    <name type="scientific">Melanomma pulvis-pyrius CBS 109.77</name>
    <dbReference type="NCBI Taxonomy" id="1314802"/>
    <lineage>
        <taxon>Eukaryota</taxon>
        <taxon>Fungi</taxon>
        <taxon>Dikarya</taxon>
        <taxon>Ascomycota</taxon>
        <taxon>Pezizomycotina</taxon>
        <taxon>Dothideomycetes</taxon>
        <taxon>Pleosporomycetidae</taxon>
        <taxon>Pleosporales</taxon>
        <taxon>Melanommataceae</taxon>
        <taxon>Melanomma</taxon>
    </lineage>
</organism>
<feature type="region of interest" description="Disordered" evidence="1">
    <location>
        <begin position="1"/>
        <end position="35"/>
    </location>
</feature>
<evidence type="ECO:0000313" key="2">
    <source>
        <dbReference type="EMBL" id="KAF2792331.1"/>
    </source>
</evidence>
<keyword evidence="3" id="KW-1185">Reference proteome</keyword>
<feature type="compositionally biased region" description="Polar residues" evidence="1">
    <location>
        <begin position="1"/>
        <end position="30"/>
    </location>
</feature>
<sequence length="82" mass="9056">MSSTIPSETCNTHQAEASQASNTSSGNPWNLSPGIYARPDGTPVYVGGREDFQKQFNASTPMKWNARQAQSKVQQPKEKRDK</sequence>
<dbReference type="AlphaFoldDB" id="A0A6A6X7U6"/>
<proteinExistence type="predicted"/>
<reference evidence="2" key="1">
    <citation type="journal article" date="2020" name="Stud. Mycol.">
        <title>101 Dothideomycetes genomes: a test case for predicting lifestyles and emergence of pathogens.</title>
        <authorList>
            <person name="Haridas S."/>
            <person name="Albert R."/>
            <person name="Binder M."/>
            <person name="Bloem J."/>
            <person name="Labutti K."/>
            <person name="Salamov A."/>
            <person name="Andreopoulos B."/>
            <person name="Baker S."/>
            <person name="Barry K."/>
            <person name="Bills G."/>
            <person name="Bluhm B."/>
            <person name="Cannon C."/>
            <person name="Castanera R."/>
            <person name="Culley D."/>
            <person name="Daum C."/>
            <person name="Ezra D."/>
            <person name="Gonzalez J."/>
            <person name="Henrissat B."/>
            <person name="Kuo A."/>
            <person name="Liang C."/>
            <person name="Lipzen A."/>
            <person name="Lutzoni F."/>
            <person name="Magnuson J."/>
            <person name="Mondo S."/>
            <person name="Nolan M."/>
            <person name="Ohm R."/>
            <person name="Pangilinan J."/>
            <person name="Park H.-J."/>
            <person name="Ramirez L."/>
            <person name="Alfaro M."/>
            <person name="Sun H."/>
            <person name="Tritt A."/>
            <person name="Yoshinaga Y."/>
            <person name="Zwiers L.-H."/>
            <person name="Turgeon B."/>
            <person name="Goodwin S."/>
            <person name="Spatafora J."/>
            <person name="Crous P."/>
            <person name="Grigoriev I."/>
        </authorList>
    </citation>
    <scope>NUCLEOTIDE SEQUENCE</scope>
    <source>
        <strain evidence="2">CBS 109.77</strain>
    </source>
</reference>